<keyword evidence="1" id="KW-1133">Transmembrane helix</keyword>
<dbReference type="InterPro" id="IPR006976">
    <property type="entry name" value="VanZ-like"/>
</dbReference>
<feature type="transmembrane region" description="Helical" evidence="1">
    <location>
        <begin position="37"/>
        <end position="56"/>
    </location>
</feature>
<keyword evidence="1" id="KW-0812">Transmembrane</keyword>
<sequence>MPDHVPMEVVRPLALWAVIAAAVVLLRRPVVRRTGWAPLPALALLAWTGLVLAITLPTDVAPGAGGRLEHCVATPVSDIAWSLRIFGSRGLEDVMNVALWIPLGFLGVLLTGRPVAAPAVFSAGFVLVEFLQTLDPGRECDPGDMAYNSLGVAAGALTASAFLRLRALVADRSAR</sequence>
<accession>A0ABN3AE36</accession>
<comment type="caution">
    <text evidence="3">The sequence shown here is derived from an EMBL/GenBank/DDBJ whole genome shotgun (WGS) entry which is preliminary data.</text>
</comment>
<name>A0ABN3AE36_9ACTN</name>
<organism evidence="3 4">
    <name type="scientific">Actinomadura napierensis</name>
    <dbReference type="NCBI Taxonomy" id="267854"/>
    <lineage>
        <taxon>Bacteria</taxon>
        <taxon>Bacillati</taxon>
        <taxon>Actinomycetota</taxon>
        <taxon>Actinomycetes</taxon>
        <taxon>Streptosporangiales</taxon>
        <taxon>Thermomonosporaceae</taxon>
        <taxon>Actinomadura</taxon>
    </lineage>
</organism>
<evidence type="ECO:0000259" key="2">
    <source>
        <dbReference type="Pfam" id="PF04892"/>
    </source>
</evidence>
<feature type="domain" description="VanZ-like" evidence="2">
    <location>
        <begin position="84"/>
        <end position="161"/>
    </location>
</feature>
<dbReference type="Proteomes" id="UP001501020">
    <property type="component" value="Unassembled WGS sequence"/>
</dbReference>
<evidence type="ECO:0000256" key="1">
    <source>
        <dbReference type="SAM" id="Phobius"/>
    </source>
</evidence>
<feature type="transmembrane region" description="Helical" evidence="1">
    <location>
        <begin position="146"/>
        <end position="165"/>
    </location>
</feature>
<dbReference type="EMBL" id="BAAAMR010000108">
    <property type="protein sequence ID" value="GAA2163034.1"/>
    <property type="molecule type" value="Genomic_DNA"/>
</dbReference>
<reference evidence="3 4" key="1">
    <citation type="journal article" date="2019" name="Int. J. Syst. Evol. Microbiol.">
        <title>The Global Catalogue of Microorganisms (GCM) 10K type strain sequencing project: providing services to taxonomists for standard genome sequencing and annotation.</title>
        <authorList>
            <consortium name="The Broad Institute Genomics Platform"/>
            <consortium name="The Broad Institute Genome Sequencing Center for Infectious Disease"/>
            <person name="Wu L."/>
            <person name="Ma J."/>
        </authorList>
    </citation>
    <scope>NUCLEOTIDE SEQUENCE [LARGE SCALE GENOMIC DNA]</scope>
    <source>
        <strain evidence="3 4">JCM 13850</strain>
    </source>
</reference>
<gene>
    <name evidence="3" type="ORF">GCM10009727_78980</name>
</gene>
<proteinExistence type="predicted"/>
<dbReference type="Pfam" id="PF04892">
    <property type="entry name" value="VanZ"/>
    <property type="match status" value="1"/>
</dbReference>
<evidence type="ECO:0000313" key="4">
    <source>
        <dbReference type="Proteomes" id="UP001501020"/>
    </source>
</evidence>
<keyword evidence="4" id="KW-1185">Reference proteome</keyword>
<evidence type="ECO:0000313" key="3">
    <source>
        <dbReference type="EMBL" id="GAA2163034.1"/>
    </source>
</evidence>
<keyword evidence="1" id="KW-0472">Membrane</keyword>
<feature type="transmembrane region" description="Helical" evidence="1">
    <location>
        <begin position="12"/>
        <end position="30"/>
    </location>
</feature>
<protein>
    <recommendedName>
        <fullName evidence="2">VanZ-like domain-containing protein</fullName>
    </recommendedName>
</protein>